<evidence type="ECO:0000256" key="1">
    <source>
        <dbReference type="SAM" id="MobiDB-lite"/>
    </source>
</evidence>
<organism evidence="2 3">
    <name type="scientific">Desulfosarcina alkanivorans</name>
    <dbReference type="NCBI Taxonomy" id="571177"/>
    <lineage>
        <taxon>Bacteria</taxon>
        <taxon>Pseudomonadati</taxon>
        <taxon>Thermodesulfobacteriota</taxon>
        <taxon>Desulfobacteria</taxon>
        <taxon>Desulfobacterales</taxon>
        <taxon>Desulfosarcinaceae</taxon>
        <taxon>Desulfosarcina</taxon>
    </lineage>
</organism>
<evidence type="ECO:0008006" key="4">
    <source>
        <dbReference type="Google" id="ProtNLM"/>
    </source>
</evidence>
<sequence length="159" mass="17509">MAKIRKYKLSWDASDSDTVIGYKLYWSKGTVVGYDSKFIKVGNVTEIALPDDVTLSDGPVMFGVTAIDKDGNESDMAEIAEPYQLHVPKAPGSLSFIPSDEFKLVAATPPQSHELKAVDPIRPEPDDSEDQLAHAIEGNGDSRPERVTYYDDTGYRQTP</sequence>
<dbReference type="InterPro" id="IPR013783">
    <property type="entry name" value="Ig-like_fold"/>
</dbReference>
<gene>
    <name evidence="2" type="ORF">DSCA_27520</name>
</gene>
<feature type="compositionally biased region" description="Basic and acidic residues" evidence="1">
    <location>
        <begin position="140"/>
        <end position="149"/>
    </location>
</feature>
<keyword evidence="3" id="KW-1185">Reference proteome</keyword>
<dbReference type="AlphaFoldDB" id="A0A5K7YGT4"/>
<protein>
    <recommendedName>
        <fullName evidence="4">Fibronectin type-III domain-containing protein</fullName>
    </recommendedName>
</protein>
<dbReference type="Gene3D" id="2.60.40.10">
    <property type="entry name" value="Immunoglobulins"/>
    <property type="match status" value="1"/>
</dbReference>
<accession>A0A5K7YGT4</accession>
<evidence type="ECO:0000313" key="3">
    <source>
        <dbReference type="Proteomes" id="UP000427906"/>
    </source>
</evidence>
<feature type="region of interest" description="Disordered" evidence="1">
    <location>
        <begin position="108"/>
        <end position="159"/>
    </location>
</feature>
<dbReference type="KEGG" id="dalk:DSCA_27520"/>
<dbReference type="RefSeq" id="WP_155316935.1">
    <property type="nucleotide sequence ID" value="NZ_AP021874.1"/>
</dbReference>
<feature type="compositionally biased region" description="Basic and acidic residues" evidence="1">
    <location>
        <begin position="113"/>
        <end position="125"/>
    </location>
</feature>
<dbReference type="OrthoDB" id="5420294at2"/>
<name>A0A5K7YGT4_9BACT</name>
<dbReference type="Proteomes" id="UP000427906">
    <property type="component" value="Chromosome"/>
</dbReference>
<reference evidence="2 3" key="1">
    <citation type="submission" date="2019-11" db="EMBL/GenBank/DDBJ databases">
        <title>Comparative genomics of hydrocarbon-degrading Desulfosarcina strains.</title>
        <authorList>
            <person name="Watanabe M."/>
            <person name="Kojima H."/>
            <person name="Fukui M."/>
        </authorList>
    </citation>
    <scope>NUCLEOTIDE SEQUENCE [LARGE SCALE GENOMIC DNA]</scope>
    <source>
        <strain evidence="2 3">PL12</strain>
    </source>
</reference>
<proteinExistence type="predicted"/>
<evidence type="ECO:0000313" key="2">
    <source>
        <dbReference type="EMBL" id="BBO68822.1"/>
    </source>
</evidence>
<dbReference type="EMBL" id="AP021874">
    <property type="protein sequence ID" value="BBO68822.1"/>
    <property type="molecule type" value="Genomic_DNA"/>
</dbReference>